<evidence type="ECO:0000256" key="5">
    <source>
        <dbReference type="ARBA" id="ARBA00023136"/>
    </source>
</evidence>
<evidence type="ECO:0000256" key="4">
    <source>
        <dbReference type="ARBA" id="ARBA00022989"/>
    </source>
</evidence>
<dbReference type="GO" id="GO:0016020">
    <property type="term" value="C:membrane"/>
    <property type="evidence" value="ECO:0007669"/>
    <property type="project" value="UniProtKB-SubCell"/>
</dbReference>
<dbReference type="InterPro" id="IPR000719">
    <property type="entry name" value="Prot_kinase_dom"/>
</dbReference>
<evidence type="ECO:0000259" key="6">
    <source>
        <dbReference type="PROSITE" id="PS50011"/>
    </source>
</evidence>
<proteinExistence type="predicted"/>
<comment type="subcellular location">
    <subcellularLocation>
        <location evidence="1">Membrane</location>
        <topology evidence="1">Single-pass membrane protein</topology>
    </subcellularLocation>
</comment>
<accession>A0A2N9I2R9</accession>
<keyword evidence="5" id="KW-0472">Membrane</keyword>
<evidence type="ECO:0000256" key="1">
    <source>
        <dbReference type="ARBA" id="ARBA00004167"/>
    </source>
</evidence>
<keyword evidence="4" id="KW-1133">Transmembrane helix</keyword>
<dbReference type="GO" id="GO:0004672">
    <property type="term" value="F:protein kinase activity"/>
    <property type="evidence" value="ECO:0007669"/>
    <property type="project" value="InterPro"/>
</dbReference>
<dbReference type="Gene3D" id="3.30.200.20">
    <property type="entry name" value="Phosphorylase Kinase, domain 1"/>
    <property type="match status" value="1"/>
</dbReference>
<dbReference type="GO" id="GO:0005524">
    <property type="term" value="F:ATP binding"/>
    <property type="evidence" value="ECO:0007669"/>
    <property type="project" value="InterPro"/>
</dbReference>
<evidence type="ECO:0000256" key="2">
    <source>
        <dbReference type="ARBA" id="ARBA00022692"/>
    </source>
</evidence>
<keyword evidence="3" id="KW-0732">Signal</keyword>
<dbReference type="SUPFAM" id="SSF56112">
    <property type="entry name" value="Protein kinase-like (PK-like)"/>
    <property type="match status" value="1"/>
</dbReference>
<protein>
    <recommendedName>
        <fullName evidence="6">Protein kinase domain-containing protein</fullName>
    </recommendedName>
</protein>
<dbReference type="PANTHER" id="PTHR47974">
    <property type="entry name" value="OS07G0415500 PROTEIN"/>
    <property type="match status" value="1"/>
</dbReference>
<dbReference type="EMBL" id="OIVN01004599">
    <property type="protein sequence ID" value="SPD18299.1"/>
    <property type="molecule type" value="Genomic_DNA"/>
</dbReference>
<gene>
    <name evidence="7" type="ORF">FSB_LOCUS46181</name>
</gene>
<reference evidence="7" key="1">
    <citation type="submission" date="2018-02" db="EMBL/GenBank/DDBJ databases">
        <authorList>
            <person name="Cohen D.B."/>
            <person name="Kent A.D."/>
        </authorList>
    </citation>
    <scope>NUCLEOTIDE SEQUENCE</scope>
</reference>
<dbReference type="PROSITE" id="PS50011">
    <property type="entry name" value="PROTEIN_KINASE_DOM"/>
    <property type="match status" value="1"/>
</dbReference>
<dbReference type="Pfam" id="PF00069">
    <property type="entry name" value="Pkinase"/>
    <property type="match status" value="1"/>
</dbReference>
<dbReference type="InterPro" id="IPR001245">
    <property type="entry name" value="Ser-Thr/Tyr_kinase_cat_dom"/>
</dbReference>
<dbReference type="Gene3D" id="1.10.510.10">
    <property type="entry name" value="Transferase(Phosphotransferase) domain 1"/>
    <property type="match status" value="1"/>
</dbReference>
<feature type="domain" description="Protein kinase" evidence="6">
    <location>
        <begin position="58"/>
        <end position="315"/>
    </location>
</feature>
<dbReference type="AlphaFoldDB" id="A0A2N9I2R9"/>
<dbReference type="InterPro" id="IPR011009">
    <property type="entry name" value="Kinase-like_dom_sf"/>
</dbReference>
<dbReference type="Pfam" id="PF07714">
    <property type="entry name" value="PK_Tyr_Ser-Thr"/>
    <property type="match status" value="1"/>
</dbReference>
<evidence type="ECO:0000256" key="3">
    <source>
        <dbReference type="ARBA" id="ARBA00022729"/>
    </source>
</evidence>
<sequence length="315" mass="36284">MSSLYWPDPWLTDPGQAGRKCSCLQGFKMKDHTDWSYGCEPEFSVSCNNTDESSFVQLAHVEYYGSDIELPMRMPYLYSFCQDECLKRYRRIAAIKRLNEANQGEAEFLAEVNTIGMLNHMYLIEMWGYCAEGKHKLLVYEYMEHGSLAKNLSSNVLDWKKRFEIAPQNILLDADYQPKVADFGVAKLVSRNMSDHSSFSRMRGTRGYMAPEWVYNLPITSKVDVYSYGILLLEIVTGKSPNVMHISDSGETREHKRLVTLVREYINIGIASRNSWIEEIIDPMMDGKYDQAKMELLVKVALQCVAEDKDEETHL</sequence>
<evidence type="ECO:0000313" key="7">
    <source>
        <dbReference type="EMBL" id="SPD18299.1"/>
    </source>
</evidence>
<keyword evidence="2" id="KW-0812">Transmembrane</keyword>
<organism evidence="7">
    <name type="scientific">Fagus sylvatica</name>
    <name type="common">Beechnut</name>
    <dbReference type="NCBI Taxonomy" id="28930"/>
    <lineage>
        <taxon>Eukaryota</taxon>
        <taxon>Viridiplantae</taxon>
        <taxon>Streptophyta</taxon>
        <taxon>Embryophyta</taxon>
        <taxon>Tracheophyta</taxon>
        <taxon>Spermatophyta</taxon>
        <taxon>Magnoliopsida</taxon>
        <taxon>eudicotyledons</taxon>
        <taxon>Gunneridae</taxon>
        <taxon>Pentapetalae</taxon>
        <taxon>rosids</taxon>
        <taxon>fabids</taxon>
        <taxon>Fagales</taxon>
        <taxon>Fagaceae</taxon>
        <taxon>Fagus</taxon>
    </lineage>
</organism>
<dbReference type="PANTHER" id="PTHR47974:SF3">
    <property type="entry name" value="RECEPTOR-LIKE SERINE_THREONINE-PROTEIN KINASE"/>
    <property type="match status" value="1"/>
</dbReference>
<name>A0A2N9I2R9_FAGSY</name>